<evidence type="ECO:0000313" key="3">
    <source>
        <dbReference type="EMBL" id="RIY14240.1"/>
    </source>
</evidence>
<dbReference type="PROSITE" id="PS51257">
    <property type="entry name" value="PROKAR_LIPOPROTEIN"/>
    <property type="match status" value="1"/>
</dbReference>
<proteinExistence type="predicted"/>
<dbReference type="InterPro" id="IPR025510">
    <property type="entry name" value="DUF4397"/>
</dbReference>
<keyword evidence="4" id="KW-1185">Reference proteome</keyword>
<dbReference type="OrthoDB" id="9792011at2"/>
<organism evidence="3 4">
    <name type="scientific">Hymenobacter rubripertinctus</name>
    <dbReference type="NCBI Taxonomy" id="2029981"/>
    <lineage>
        <taxon>Bacteria</taxon>
        <taxon>Pseudomonadati</taxon>
        <taxon>Bacteroidota</taxon>
        <taxon>Cytophagia</taxon>
        <taxon>Cytophagales</taxon>
        <taxon>Hymenobacteraceae</taxon>
        <taxon>Hymenobacter</taxon>
    </lineage>
</organism>
<comment type="caution">
    <text evidence="3">The sequence shown here is derived from an EMBL/GenBank/DDBJ whole genome shotgun (WGS) entry which is preliminary data.</text>
</comment>
<evidence type="ECO:0000313" key="4">
    <source>
        <dbReference type="Proteomes" id="UP000284250"/>
    </source>
</evidence>
<sequence>MKTLISYFRPAALLMALPAVLAFSACSKDDEPVAPAPDQAKVLVVHAAAGANLKIQALANTTDLGQLEYGTNTNYSTINAGNNTFKINVVNGGQTVATQDVLLAKDKSYSVFAYTTGTAAVALNAFEDDLAAPAAGTAKIRIVHMGQNAPSPVKLSQQTINGATDLAGVSAAFGSASAFAAIPTGTYNLLVTTGPASTTVVTVGDGNGNPTANKTYEAGKIYTVLVRGILGNINPALQPKAVIIQNN</sequence>
<dbReference type="RefSeq" id="WP_119653859.1">
    <property type="nucleotide sequence ID" value="NZ_JBHUOI010000075.1"/>
</dbReference>
<evidence type="ECO:0000256" key="1">
    <source>
        <dbReference type="SAM" id="SignalP"/>
    </source>
</evidence>
<dbReference type="Proteomes" id="UP000284250">
    <property type="component" value="Unassembled WGS sequence"/>
</dbReference>
<dbReference type="EMBL" id="QYCN01000001">
    <property type="protein sequence ID" value="RIY14240.1"/>
    <property type="molecule type" value="Genomic_DNA"/>
</dbReference>
<evidence type="ECO:0000259" key="2">
    <source>
        <dbReference type="Pfam" id="PF14344"/>
    </source>
</evidence>
<accession>A0A418R9E3</accession>
<keyword evidence="1" id="KW-0732">Signal</keyword>
<name>A0A418R9E3_9BACT</name>
<dbReference type="Pfam" id="PF14344">
    <property type="entry name" value="DUF4397"/>
    <property type="match status" value="1"/>
</dbReference>
<dbReference type="AlphaFoldDB" id="A0A418R9E3"/>
<reference evidence="3 4" key="2">
    <citation type="submission" date="2019-01" db="EMBL/GenBank/DDBJ databases">
        <title>Hymenobacter humicola sp. nov., isolated from soils in Antarctica.</title>
        <authorList>
            <person name="Sedlacek I."/>
            <person name="Holochova P."/>
            <person name="Kralova S."/>
            <person name="Pantucek R."/>
            <person name="Stankova E."/>
            <person name="Vrbovska V."/>
            <person name="Kristofova L."/>
            <person name="Svec P."/>
            <person name="Busse H.-J."/>
        </authorList>
    </citation>
    <scope>NUCLEOTIDE SEQUENCE [LARGE SCALE GENOMIC DNA]</scope>
    <source>
        <strain evidence="3 4">CCM 8852</strain>
    </source>
</reference>
<protein>
    <submittedName>
        <fullName evidence="3">DUF4397 domain-containing protein</fullName>
    </submittedName>
</protein>
<gene>
    <name evidence="3" type="ORF">D0T11_00710</name>
</gene>
<feature type="signal peptide" evidence="1">
    <location>
        <begin position="1"/>
        <end position="27"/>
    </location>
</feature>
<reference evidence="3 4" key="1">
    <citation type="submission" date="2018-09" db="EMBL/GenBank/DDBJ databases">
        <authorList>
            <person name="Zeman M."/>
            <person name="Pardy F."/>
        </authorList>
    </citation>
    <scope>NUCLEOTIDE SEQUENCE [LARGE SCALE GENOMIC DNA]</scope>
    <source>
        <strain evidence="3 4">CCM 8852</strain>
    </source>
</reference>
<feature type="chain" id="PRO_5019488115" evidence="1">
    <location>
        <begin position="28"/>
        <end position="247"/>
    </location>
</feature>
<feature type="domain" description="DUF4397" evidence="2">
    <location>
        <begin position="40"/>
        <end position="151"/>
    </location>
</feature>